<evidence type="ECO:0000256" key="3">
    <source>
        <dbReference type="SAM" id="SignalP"/>
    </source>
</evidence>
<sequence>MWRRPALLAFAFLTLSAFTGIEPPILENAVGSGALPPVEKRLPEHPSVVAMDWPWQKPGRHGGDLNMLMARVKDTRLIYVYSYARLVALTPDLKIVPDILESVDETDSRVFTFHLRRGHRWSDGQPFTTEDFRYWWEDMATNPKRYPGGPPPEMLVAGEKPKVEFLDEVTVRYSWSRPNPFFLPMLAGAKPVEIYAPAHYLKQFHPRYTDEATLKQRVEEARQKSWQQLHNRKDNLTEFDNPDLPTLQPWVPVTAPPAERFVFVRNPYFHRVDAGGRQLPYIDRVIMTVADAKIIPAKTGAGESDLQARYLRFDNYTFLTQGAKRNDYRVKLWRTGIGAQMALFPNLTCNDPVWRALNRDVRYRRALSLAIDREELNQVIYYGLATPSNNTLLEASPLWKADYRDRWANFDVREANRLLDAVGLTKRDVNGVRLLPDGRPLEIVVEAAGESTEETDALELIADSWRRIGARLYIRTSQLDVFRNRIFSGETCMSIARGLDDAIATADMSPAEMVPVDQAKYEWPKWGQYHQTMGKDGEPPDMPAAKELLDAYRAWRDATDEQGRAAAWERILTINADQVFTIGTVAGVPQPVVARQSLRNLPAEGLFNYDPGAHFGMYRPDTFWFEAKENGG</sequence>
<comment type="caution">
    <text evidence="5">The sequence shown here is derived from an EMBL/GenBank/DDBJ whole genome shotgun (WGS) entry which is preliminary data.</text>
</comment>
<evidence type="ECO:0000313" key="5">
    <source>
        <dbReference type="EMBL" id="MBP2293907.1"/>
    </source>
</evidence>
<protein>
    <submittedName>
        <fullName evidence="5">Peptide/nickel transport system substrate-binding protein</fullName>
    </submittedName>
</protein>
<dbReference type="PANTHER" id="PTHR30290:SF62">
    <property type="entry name" value="OLIGOPEPTIDE ABC TRANSPORTER, PERIPLASMIC OLIGOPEPTIDE-BINDING PROTEIN"/>
    <property type="match status" value="1"/>
</dbReference>
<keyword evidence="6" id="KW-1185">Reference proteome</keyword>
<evidence type="ECO:0000313" key="6">
    <source>
        <dbReference type="Proteomes" id="UP000781958"/>
    </source>
</evidence>
<dbReference type="InterPro" id="IPR039424">
    <property type="entry name" value="SBP_5"/>
</dbReference>
<comment type="subcellular location">
    <subcellularLocation>
        <location evidence="1">Periplasm</location>
    </subcellularLocation>
</comment>
<proteinExistence type="inferred from homology"/>
<dbReference type="Proteomes" id="UP000781958">
    <property type="component" value="Unassembled WGS sequence"/>
</dbReference>
<dbReference type="EMBL" id="JAGINP010000013">
    <property type="protein sequence ID" value="MBP2293907.1"/>
    <property type="molecule type" value="Genomic_DNA"/>
</dbReference>
<evidence type="ECO:0000256" key="1">
    <source>
        <dbReference type="ARBA" id="ARBA00004418"/>
    </source>
</evidence>
<organism evidence="5 6">
    <name type="scientific">Azospirillum rugosum</name>
    <dbReference type="NCBI Taxonomy" id="416170"/>
    <lineage>
        <taxon>Bacteria</taxon>
        <taxon>Pseudomonadati</taxon>
        <taxon>Pseudomonadota</taxon>
        <taxon>Alphaproteobacteria</taxon>
        <taxon>Rhodospirillales</taxon>
        <taxon>Azospirillaceae</taxon>
        <taxon>Azospirillum</taxon>
    </lineage>
</organism>
<evidence type="ECO:0000256" key="2">
    <source>
        <dbReference type="ARBA" id="ARBA00005695"/>
    </source>
</evidence>
<dbReference type="RefSeq" id="WP_307419708.1">
    <property type="nucleotide sequence ID" value="NZ_JAGINP010000013.1"/>
</dbReference>
<dbReference type="Pfam" id="PF00496">
    <property type="entry name" value="SBP_bac_5"/>
    <property type="match status" value="1"/>
</dbReference>
<comment type="similarity">
    <text evidence="2">Belongs to the bacterial solute-binding protein 5 family.</text>
</comment>
<dbReference type="Gene3D" id="3.10.105.10">
    <property type="entry name" value="Dipeptide-binding Protein, Domain 3"/>
    <property type="match status" value="1"/>
</dbReference>
<name>A0ABS4SN46_9PROT</name>
<keyword evidence="3" id="KW-0732">Signal</keyword>
<reference evidence="5 6" key="1">
    <citation type="submission" date="2021-03" db="EMBL/GenBank/DDBJ databases">
        <title>Genomic Encyclopedia of Type Strains, Phase III (KMG-III): the genomes of soil and plant-associated and newly described type strains.</title>
        <authorList>
            <person name="Whitman W."/>
        </authorList>
    </citation>
    <scope>NUCLEOTIDE SEQUENCE [LARGE SCALE GENOMIC DNA]</scope>
    <source>
        <strain evidence="5 6">IMMIB AFH-6</strain>
    </source>
</reference>
<gene>
    <name evidence="5" type="ORF">J2851_003692</name>
</gene>
<dbReference type="SUPFAM" id="SSF53850">
    <property type="entry name" value="Periplasmic binding protein-like II"/>
    <property type="match status" value="1"/>
</dbReference>
<dbReference type="CDD" id="cd08500">
    <property type="entry name" value="PBP2_NikA_DppA_OppA_like_4"/>
    <property type="match status" value="1"/>
</dbReference>
<feature type="signal peptide" evidence="3">
    <location>
        <begin position="1"/>
        <end position="19"/>
    </location>
</feature>
<evidence type="ECO:0000259" key="4">
    <source>
        <dbReference type="Pfam" id="PF00496"/>
    </source>
</evidence>
<dbReference type="Gene3D" id="3.40.190.10">
    <property type="entry name" value="Periplasmic binding protein-like II"/>
    <property type="match status" value="1"/>
</dbReference>
<dbReference type="PANTHER" id="PTHR30290">
    <property type="entry name" value="PERIPLASMIC BINDING COMPONENT OF ABC TRANSPORTER"/>
    <property type="match status" value="1"/>
</dbReference>
<dbReference type="InterPro" id="IPR000914">
    <property type="entry name" value="SBP_5_dom"/>
</dbReference>
<feature type="chain" id="PRO_5047526762" evidence="3">
    <location>
        <begin position="20"/>
        <end position="632"/>
    </location>
</feature>
<accession>A0ABS4SN46</accession>
<feature type="domain" description="Solute-binding protein family 5" evidence="4">
    <location>
        <begin position="94"/>
        <end position="501"/>
    </location>
</feature>